<name>A0A0S2K2S2_9GAMM</name>
<dbReference type="KEGG" id="pphe:PP2015_1871"/>
<dbReference type="AlphaFoldDB" id="A0A0S2K2S2"/>
<dbReference type="RefSeq" id="WP_058030034.1">
    <property type="nucleotide sequence ID" value="NZ_CP013187.1"/>
</dbReference>
<evidence type="ECO:0000313" key="2">
    <source>
        <dbReference type="Proteomes" id="UP000061457"/>
    </source>
</evidence>
<dbReference type="PATRIC" id="fig|161398.10.peg.1899"/>
<organism evidence="1 2">
    <name type="scientific">Pseudoalteromonas phenolica</name>
    <dbReference type="NCBI Taxonomy" id="161398"/>
    <lineage>
        <taxon>Bacteria</taxon>
        <taxon>Pseudomonadati</taxon>
        <taxon>Pseudomonadota</taxon>
        <taxon>Gammaproteobacteria</taxon>
        <taxon>Alteromonadales</taxon>
        <taxon>Pseudoalteromonadaceae</taxon>
        <taxon>Pseudoalteromonas</taxon>
    </lineage>
</organism>
<dbReference type="OrthoDB" id="9783171at2"/>
<proteinExistence type="predicted"/>
<accession>A0A0S2K2S2</accession>
<protein>
    <recommendedName>
        <fullName evidence="3">DUF1311 domain-containing protein</fullName>
    </recommendedName>
</protein>
<sequence>MTNFQKLFLFASISLVSLSTPAYELRECKPIQSNSPAEARQFIKCLDSNIETLERERTIWINKIVMDMEELEQDTGNTQLLPIIRRSLKHKDNYIEDSCRWRYLHKMPNSTKAAVSYKECKIRLYSRHIEDLKIGY</sequence>
<dbReference type="Proteomes" id="UP000061457">
    <property type="component" value="Chromosome I"/>
</dbReference>
<evidence type="ECO:0000313" key="1">
    <source>
        <dbReference type="EMBL" id="ALO42372.1"/>
    </source>
</evidence>
<keyword evidence="2" id="KW-1185">Reference proteome</keyword>
<dbReference type="STRING" id="161398.PP2015_1871"/>
<gene>
    <name evidence="1" type="ORF">PP2015_1871</name>
</gene>
<reference evidence="1 2" key="1">
    <citation type="submission" date="2015-11" db="EMBL/GenBank/DDBJ databases">
        <authorList>
            <person name="Zhang Y."/>
            <person name="Guo Z."/>
        </authorList>
    </citation>
    <scope>NUCLEOTIDE SEQUENCE [LARGE SCALE GENOMIC DNA]</scope>
    <source>
        <strain evidence="1 2">KCTC 12086</strain>
    </source>
</reference>
<evidence type="ECO:0008006" key="3">
    <source>
        <dbReference type="Google" id="ProtNLM"/>
    </source>
</evidence>
<dbReference type="EMBL" id="CP013187">
    <property type="protein sequence ID" value="ALO42372.1"/>
    <property type="molecule type" value="Genomic_DNA"/>
</dbReference>